<keyword evidence="4" id="KW-0326">Glycosidase</keyword>
<feature type="domain" description="Glycosyl hydrolase family 13 catalytic" evidence="5">
    <location>
        <begin position="719"/>
        <end position="1085"/>
    </location>
</feature>
<dbReference type="InterPro" id="IPR045857">
    <property type="entry name" value="O16G_dom_2"/>
</dbReference>
<dbReference type="Gene3D" id="2.60.40.10">
    <property type="entry name" value="Immunoglobulins"/>
    <property type="match status" value="1"/>
</dbReference>
<dbReference type="PANTHER" id="PTHR10357:SF179">
    <property type="entry name" value="NEUTRAL AND BASIC AMINO ACID TRANSPORT PROTEIN RBAT"/>
    <property type="match status" value="1"/>
</dbReference>
<dbReference type="NCBIfam" id="NF008183">
    <property type="entry name" value="PRK10933.1"/>
    <property type="match status" value="1"/>
</dbReference>
<dbReference type="SUPFAM" id="SSF51445">
    <property type="entry name" value="(Trans)glycosidases"/>
    <property type="match status" value="2"/>
</dbReference>
<comment type="caution">
    <text evidence="6">The sequence shown here is derived from an EMBL/GenBank/DDBJ whole genome shotgun (WGS) entry which is preliminary data.</text>
</comment>
<protein>
    <recommendedName>
        <fullName evidence="5">Glycosyl hydrolase family 13 catalytic domain-containing protein</fullName>
    </recommendedName>
</protein>
<dbReference type="Pfam" id="PF00128">
    <property type="entry name" value="Alpha-amylase"/>
    <property type="match status" value="2"/>
</dbReference>
<dbReference type="SUPFAM" id="SSF51011">
    <property type="entry name" value="Glycosyl hydrolase domain"/>
    <property type="match status" value="2"/>
</dbReference>
<dbReference type="Gene3D" id="2.60.40.1180">
    <property type="entry name" value="Golgi alpha-mannosidase II"/>
    <property type="match status" value="2"/>
</dbReference>
<dbReference type="EMBL" id="BKZQ01000052">
    <property type="protein sequence ID" value="GER71524.1"/>
    <property type="molecule type" value="Genomic_DNA"/>
</dbReference>
<dbReference type="InterPro" id="IPR013783">
    <property type="entry name" value="Ig-like_fold"/>
</dbReference>
<evidence type="ECO:0000256" key="4">
    <source>
        <dbReference type="ARBA" id="ARBA00023295"/>
    </source>
</evidence>
<dbReference type="Pfam" id="PF02903">
    <property type="entry name" value="Alpha-amylase_N"/>
    <property type="match status" value="1"/>
</dbReference>
<dbReference type="InterPro" id="IPR006047">
    <property type="entry name" value="GH13_cat_dom"/>
</dbReference>
<dbReference type="GO" id="GO:0005737">
    <property type="term" value="C:cytoplasm"/>
    <property type="evidence" value="ECO:0007669"/>
    <property type="project" value="UniProtKB-SubCell"/>
</dbReference>
<comment type="subcellular location">
    <subcellularLocation>
        <location evidence="1">Cytoplasm</location>
    </subcellularLocation>
</comment>
<dbReference type="Gene3D" id="3.20.20.80">
    <property type="entry name" value="Glycosidases"/>
    <property type="match status" value="2"/>
</dbReference>
<dbReference type="AlphaFoldDB" id="A0A5J4JQZ2"/>
<dbReference type="GO" id="GO:0009313">
    <property type="term" value="P:oligosaccharide catabolic process"/>
    <property type="evidence" value="ECO:0007669"/>
    <property type="project" value="TreeGrafter"/>
</dbReference>
<sequence>MADAWWKKAIIYQVYPRSFKDSNGDGIGDIPGIVEKLDYIRDLGVTAIWLNPIFESPHVDNGYDVSNYRKIDPVFGTMEDVENLIREAKKRGLKIILDLVLNHTSDCHPWFEAARKSKDNPYRDYYIWHDPVDGHEPTNWASFFGGSTWSYDEQTRQYYFHLFSDTMPDLNWENKKVREEMAKIALYWLDKGIDGFRLDAVIHMAKDTRFLSVNTENADEKFVPAEQYFANLPRVHEYIREFNRTIKKAYPDAFLIGETASADTKLARLYSDPSREECDAIITFHYLGFDTEAKNPNIPQNWQQGKWDLLAFKKVMAKWQKDLYRKGLNSLYWNNHDMPRLLSRFGDKGRYREKSAKMLATLMYLQWGVPILLQGEEIGLVNLKLPRLEDYEDPSIRGLIPVANKAGYTEAEILQMVQKRSKDTSRGAMQWNSEPHGGFSTYAPWLGINEDYRTVNVASQEKDTDSVLYYYRKLLKLKKSMTVFTAGSWETLAGNDPNIYAYLRTYKGRRAMVVCNTSKKRQTFTCPELARFKWECLLNNNGYQAEIPSKLVLLPYECFVLLQKQQPKRGGTNMELAGIFHQPFTDAYVYDKETMHLKLRTKKGDIANVLLVWGDPYLFKKNKDGEYRWQSERLGMKKVVETEAHDYWFAEVKPPHRRVQYAFLLTGTDGKDIFYGGRGFYPPNEDTLNVPDYYFKFPFMHETDMFKAPDWVKSTVWYQIFPERFANGNPDISPKNVLPWGSKEPGVNDFFGGDLQGIIDHLDYLSNLGINGIYLTPIFEAPSNHKYDTFDYFTIDPHFGDKETFRKLVEKAHKRGIRIMLDAVFNHIGKNSNQWQDVLENGENSRYKDWFHIHSFPVREGDNGNIDGHDTLSFDTFAFTTSMPKLNTANPEVQKYLLDIATYWIREFDIDGWRLDVANEVDHTFWKKFRQAVVKEKPDIFILGEIWHDSWPWLLGDEFHSVMNYPFTQTIIEYFVDEKISAEKMMHSINQHFMHYMQSNNEVLFNMLDSHDTPRILTKCGGDKQKVKLALAFTFAHAGSPCIYYGTEVGIDGGGDPLCRKCMVWEEDKQDRDMLAFTKKLIRFRKDYQPTLTYGDLIWLKTDNDKQVVCFLRKDKNRTLLFAFNRSDAEQSIPWDDLKVKNSDSAKNIWENKPVQASALVLPPMQFTILEISD</sequence>
<dbReference type="GO" id="GO:0004556">
    <property type="term" value="F:alpha-amylase activity"/>
    <property type="evidence" value="ECO:0007669"/>
    <property type="project" value="TreeGrafter"/>
</dbReference>
<comment type="similarity">
    <text evidence="2">Belongs to the glycosyl hydrolase 13 family.</text>
</comment>
<dbReference type="CDD" id="cd11333">
    <property type="entry name" value="AmyAc_SI_OligoGlu_DGase"/>
    <property type="match status" value="1"/>
</dbReference>
<reference evidence="6 7" key="1">
    <citation type="submission" date="2019-09" db="EMBL/GenBank/DDBJ databases">
        <title>Draft genome sequence of Bacillus sp. JC-7.</title>
        <authorList>
            <person name="Tanaka N."/>
            <person name="Shiwa Y."/>
            <person name="Fujita N."/>
            <person name="Tanasupawat S."/>
        </authorList>
    </citation>
    <scope>NUCLEOTIDE SEQUENCE [LARGE SCALE GENOMIC DNA]</scope>
    <source>
        <strain evidence="6 7">JC-7</strain>
    </source>
</reference>
<evidence type="ECO:0000256" key="2">
    <source>
        <dbReference type="ARBA" id="ARBA00008061"/>
    </source>
</evidence>
<dbReference type="SMART" id="SM00642">
    <property type="entry name" value="Aamy"/>
    <property type="match status" value="2"/>
</dbReference>
<dbReference type="CDD" id="cd02857">
    <property type="entry name" value="E_set_CDase_PDE_N"/>
    <property type="match status" value="1"/>
</dbReference>
<evidence type="ECO:0000259" key="5">
    <source>
        <dbReference type="SMART" id="SM00642"/>
    </source>
</evidence>
<dbReference type="InterPro" id="IPR017853">
    <property type="entry name" value="GH"/>
</dbReference>
<evidence type="ECO:0000256" key="3">
    <source>
        <dbReference type="ARBA" id="ARBA00022801"/>
    </source>
</evidence>
<evidence type="ECO:0000313" key="7">
    <source>
        <dbReference type="Proteomes" id="UP000391919"/>
    </source>
</evidence>
<gene>
    <name evidence="6" type="ORF">BpJC7_28270</name>
</gene>
<accession>A0A5J4JQZ2</accession>
<dbReference type="PANTHER" id="PTHR10357">
    <property type="entry name" value="ALPHA-AMYLASE FAMILY MEMBER"/>
    <property type="match status" value="1"/>
</dbReference>
<dbReference type="Gene3D" id="3.90.400.10">
    <property type="entry name" value="Oligo-1,6-glucosidase, Domain 2"/>
    <property type="match status" value="2"/>
</dbReference>
<dbReference type="FunFam" id="3.90.400.10:FF:000002">
    <property type="entry name" value="Sucrose isomerase"/>
    <property type="match status" value="1"/>
</dbReference>
<dbReference type="InterPro" id="IPR013780">
    <property type="entry name" value="Glyco_hydro_b"/>
</dbReference>
<organism evidence="6 7">
    <name type="scientific">Weizmannia acidilactici</name>
    <dbReference type="NCBI Taxonomy" id="2607726"/>
    <lineage>
        <taxon>Bacteria</taxon>
        <taxon>Bacillati</taxon>
        <taxon>Bacillota</taxon>
        <taxon>Bacilli</taxon>
        <taxon>Bacillales</taxon>
        <taxon>Bacillaceae</taxon>
        <taxon>Heyndrickxia</taxon>
    </lineage>
</organism>
<dbReference type="Proteomes" id="UP000391919">
    <property type="component" value="Unassembled WGS sequence"/>
</dbReference>
<feature type="domain" description="Glycosyl hydrolase family 13 catalytic" evidence="5">
    <location>
        <begin position="13"/>
        <end position="420"/>
    </location>
</feature>
<keyword evidence="7" id="KW-1185">Reference proteome</keyword>
<evidence type="ECO:0000256" key="1">
    <source>
        <dbReference type="ARBA" id="ARBA00004496"/>
    </source>
</evidence>
<dbReference type="CDD" id="cd11338">
    <property type="entry name" value="AmyAc_CMD"/>
    <property type="match status" value="1"/>
</dbReference>
<name>A0A5J4JQZ2_9BACI</name>
<keyword evidence="3" id="KW-0378">Hydrolase</keyword>
<proteinExistence type="inferred from homology"/>
<dbReference type="Pfam" id="PF16657">
    <property type="entry name" value="Malt_amylase_C"/>
    <property type="match status" value="1"/>
</dbReference>
<dbReference type="InterPro" id="IPR004185">
    <property type="entry name" value="Glyco_hydro_13_lg-like_dom"/>
</dbReference>
<dbReference type="FunFam" id="3.20.20.80:FF:000064">
    <property type="entry name" value="Oligo-1,6-glucosidase"/>
    <property type="match status" value="2"/>
</dbReference>
<dbReference type="InterPro" id="IPR032091">
    <property type="entry name" value="Malt_amylase-like_C"/>
</dbReference>
<evidence type="ECO:0000313" key="6">
    <source>
        <dbReference type="EMBL" id="GER71524.1"/>
    </source>
</evidence>